<dbReference type="Proteomes" id="UP000280346">
    <property type="component" value="Unassembled WGS sequence"/>
</dbReference>
<dbReference type="AlphaFoldDB" id="A0A3S0WS93"/>
<dbReference type="Gene3D" id="1.25.40.10">
    <property type="entry name" value="Tetratricopeptide repeat domain"/>
    <property type="match status" value="1"/>
</dbReference>
<dbReference type="OrthoDB" id="7295299at2"/>
<comment type="caution">
    <text evidence="4">The sequence shown here is derived from an EMBL/GenBank/DDBJ whole genome shotgun (WGS) entry which is preliminary data.</text>
</comment>
<gene>
    <name evidence="4" type="ORF">EJ913_23605</name>
</gene>
<dbReference type="InterPro" id="IPR027791">
    <property type="entry name" value="Galactosyl_T_C"/>
</dbReference>
<dbReference type="PROSITE" id="PS50005">
    <property type="entry name" value="TPR"/>
    <property type="match status" value="2"/>
</dbReference>
<protein>
    <submittedName>
        <fullName evidence="4">Tetratricopeptide repeat protein</fullName>
    </submittedName>
</protein>
<dbReference type="EMBL" id="RZIJ01000022">
    <property type="protein sequence ID" value="RUQ66233.1"/>
    <property type="molecule type" value="Genomic_DNA"/>
</dbReference>
<dbReference type="Pfam" id="PF13432">
    <property type="entry name" value="TPR_16"/>
    <property type="match status" value="1"/>
</dbReference>
<dbReference type="SMART" id="SM00028">
    <property type="entry name" value="TPR"/>
    <property type="match status" value="5"/>
</dbReference>
<feature type="domain" description="Galactosyltransferase C-terminal" evidence="3">
    <location>
        <begin position="367"/>
        <end position="426"/>
    </location>
</feature>
<dbReference type="InterPro" id="IPR029044">
    <property type="entry name" value="Nucleotide-diphossugar_trans"/>
</dbReference>
<dbReference type="GO" id="GO:0006493">
    <property type="term" value="P:protein O-linked glycosylation"/>
    <property type="evidence" value="ECO:0007669"/>
    <property type="project" value="TreeGrafter"/>
</dbReference>
<keyword evidence="1" id="KW-0808">Transferase</keyword>
<keyword evidence="5" id="KW-1185">Reference proteome</keyword>
<evidence type="ECO:0000259" key="3">
    <source>
        <dbReference type="Pfam" id="PF02709"/>
    </source>
</evidence>
<dbReference type="InterPro" id="IPR011990">
    <property type="entry name" value="TPR-like_helical_dom_sf"/>
</dbReference>
<sequence>MASIGEALALALDHLKAGRHAQAETLYGRILDADPGNPEALHRLGLLAALRGEHDRALPLLARSVEIAEAAGAPDPDALFNLATVLHVLLRTEEAIATYRRAVALRPDFPDAEYQLSEALQGIGRIGEALATLDVLLTRHPHHPKGWRQHGDIEAALGRPGAAVTFYEMALALDPADDASAERLTAQAATFHARRAALDARRPDGRHDLRDTTFLIPFRADSEDRKRNLRWIAAYLLKHADTTVLIGEDKDGPSDVPDALGPELAARCRHLHLTGNDTPFTHKAHLLNRMVEVADTPVVALHDTDIVVDPVQYVLARDAARAKDGKGGLVFPYNGLFFWIMGREVFRFGHTLSAAPLNAVCKHFPLMHNNSPGGGAFFDRAQLLAAGGYNENFLSWGYEDDEIVERFHRLGLPVKRTAGPLYHLEHARPENSTDLNPFIDANRAELERIRAMDGAAIRADIAAGRLRRPLLCARDLPAREPGGPPSGQAR</sequence>
<dbReference type="SUPFAM" id="SSF48452">
    <property type="entry name" value="TPR-like"/>
    <property type="match status" value="1"/>
</dbReference>
<evidence type="ECO:0000313" key="4">
    <source>
        <dbReference type="EMBL" id="RUQ66233.1"/>
    </source>
</evidence>
<dbReference type="Pfam" id="PF13424">
    <property type="entry name" value="TPR_12"/>
    <property type="match status" value="1"/>
</dbReference>
<name>A0A3S0WS93_9PROT</name>
<dbReference type="Pfam" id="PF02709">
    <property type="entry name" value="Glyco_transf_7C"/>
    <property type="match status" value="1"/>
</dbReference>
<dbReference type="PANTHER" id="PTHR44998">
    <property type="match status" value="1"/>
</dbReference>
<reference evidence="4 5" key="1">
    <citation type="submission" date="2018-12" db="EMBL/GenBank/DDBJ databases">
        <authorList>
            <person name="Yang Y."/>
        </authorList>
    </citation>
    <scope>NUCLEOTIDE SEQUENCE [LARGE SCALE GENOMIC DNA]</scope>
    <source>
        <strain evidence="4 5">GSF71</strain>
    </source>
</reference>
<organism evidence="4 5">
    <name type="scientific">Azospirillum doebereinerae</name>
    <dbReference type="NCBI Taxonomy" id="92933"/>
    <lineage>
        <taxon>Bacteria</taxon>
        <taxon>Pseudomonadati</taxon>
        <taxon>Pseudomonadota</taxon>
        <taxon>Alphaproteobacteria</taxon>
        <taxon>Rhodospirillales</taxon>
        <taxon>Azospirillaceae</taxon>
        <taxon>Azospirillum</taxon>
    </lineage>
</organism>
<evidence type="ECO:0000256" key="1">
    <source>
        <dbReference type="ARBA" id="ARBA00022679"/>
    </source>
</evidence>
<feature type="repeat" description="TPR" evidence="2">
    <location>
        <begin position="144"/>
        <end position="177"/>
    </location>
</feature>
<dbReference type="RefSeq" id="WP_127002508.1">
    <property type="nucleotide sequence ID" value="NZ_JAKOAR010000082.1"/>
</dbReference>
<dbReference type="PANTHER" id="PTHR44998:SF1">
    <property type="entry name" value="UDP-N-ACETYLGLUCOSAMINE--PEPTIDE N-ACETYLGLUCOSAMINYLTRANSFERASE 110 KDA SUBUNIT"/>
    <property type="match status" value="1"/>
</dbReference>
<proteinExistence type="predicted"/>
<dbReference type="GO" id="GO:0016757">
    <property type="term" value="F:glycosyltransferase activity"/>
    <property type="evidence" value="ECO:0007669"/>
    <property type="project" value="TreeGrafter"/>
</dbReference>
<evidence type="ECO:0000313" key="5">
    <source>
        <dbReference type="Proteomes" id="UP000280346"/>
    </source>
</evidence>
<accession>A0A3S0WS93</accession>
<keyword evidence="2" id="KW-0802">TPR repeat</keyword>
<feature type="repeat" description="TPR" evidence="2">
    <location>
        <begin position="76"/>
        <end position="109"/>
    </location>
</feature>
<dbReference type="Gene3D" id="3.90.550.10">
    <property type="entry name" value="Spore Coat Polysaccharide Biosynthesis Protein SpsA, Chain A"/>
    <property type="match status" value="1"/>
</dbReference>
<dbReference type="SUPFAM" id="SSF53448">
    <property type="entry name" value="Nucleotide-diphospho-sugar transferases"/>
    <property type="match status" value="1"/>
</dbReference>
<evidence type="ECO:0000256" key="2">
    <source>
        <dbReference type="PROSITE-ProRule" id="PRU00339"/>
    </source>
</evidence>
<dbReference type="InterPro" id="IPR019734">
    <property type="entry name" value="TPR_rpt"/>
</dbReference>